<dbReference type="InterPro" id="IPR036249">
    <property type="entry name" value="Thioredoxin-like_sf"/>
</dbReference>
<feature type="domain" description="GST N-terminal" evidence="1">
    <location>
        <begin position="38"/>
        <end position="106"/>
    </location>
</feature>
<dbReference type="Proteomes" id="UP000005955">
    <property type="component" value="Unassembled WGS sequence"/>
</dbReference>
<gene>
    <name evidence="2" type="primary">ureX</name>
    <name evidence="2" type="ORF">HMPREF9386_0103</name>
</gene>
<dbReference type="Pfam" id="PF13409">
    <property type="entry name" value="GST_N_2"/>
    <property type="match status" value="1"/>
</dbReference>
<dbReference type="PANTHER" id="PTHR43968:SF6">
    <property type="entry name" value="GLUTATHIONE S-TRANSFERASE OMEGA"/>
    <property type="match status" value="1"/>
</dbReference>
<organism evidence="2 3">
    <name type="scientific">Streptococcus sanguinis SK330</name>
    <dbReference type="NCBI Taxonomy" id="888813"/>
    <lineage>
        <taxon>Bacteria</taxon>
        <taxon>Bacillati</taxon>
        <taxon>Bacillota</taxon>
        <taxon>Bacilli</taxon>
        <taxon>Lactobacillales</taxon>
        <taxon>Streptococcaceae</taxon>
        <taxon>Streptococcus</taxon>
    </lineage>
</organism>
<dbReference type="Gene3D" id="1.20.1050.10">
    <property type="match status" value="1"/>
</dbReference>
<dbReference type="EMBL" id="AFBD01000001">
    <property type="protein sequence ID" value="EGF15933.1"/>
    <property type="molecule type" value="Genomic_DNA"/>
</dbReference>
<dbReference type="InterPro" id="IPR004045">
    <property type="entry name" value="Glutathione_S-Trfase_N"/>
</dbReference>
<dbReference type="SUPFAM" id="SSF52833">
    <property type="entry name" value="Thioredoxin-like"/>
    <property type="match status" value="1"/>
</dbReference>
<sequence>MAGYSFLLKIFQECKYLIGLPLKEKEGGIVMKFWYSSTSPFARKVYVTILHHHLEEQVDIQKVQVAFDRNSPHNQDNPLGRIPAFQASSGEWLYGSDLISQYLDELGQEISLFPNGMDKWHVLNILSIAEGILENTMPIVAEKFFHEKEHWWKDRHQQIEERNIRSLSLLEKLATEQGLSLNIATIQVVALVDWWNLREEVIGLSLKENFPELQDWTQKMNATFEVLQASWDF</sequence>
<dbReference type="GO" id="GO:0005737">
    <property type="term" value="C:cytoplasm"/>
    <property type="evidence" value="ECO:0007669"/>
    <property type="project" value="TreeGrafter"/>
</dbReference>
<dbReference type="HOGENOM" id="CLU_011226_12_2_9"/>
<dbReference type="PANTHER" id="PTHR43968">
    <property type="match status" value="1"/>
</dbReference>
<evidence type="ECO:0000259" key="1">
    <source>
        <dbReference type="Pfam" id="PF13409"/>
    </source>
</evidence>
<dbReference type="Gene3D" id="3.40.30.10">
    <property type="entry name" value="Glutaredoxin"/>
    <property type="match status" value="1"/>
</dbReference>
<name>F2C4V0_STRSA</name>
<proteinExistence type="predicted"/>
<protein>
    <submittedName>
        <fullName evidence="2">UreX protein</fullName>
    </submittedName>
</protein>
<accession>F2C4V0</accession>
<evidence type="ECO:0000313" key="2">
    <source>
        <dbReference type="EMBL" id="EGF15933.1"/>
    </source>
</evidence>
<reference evidence="2 3" key="1">
    <citation type="submission" date="2011-02" db="EMBL/GenBank/DDBJ databases">
        <authorList>
            <person name="Muzny D."/>
            <person name="Qin X."/>
            <person name="Deng J."/>
            <person name="Jiang H."/>
            <person name="Liu Y."/>
            <person name="Qu J."/>
            <person name="Song X.-Z."/>
            <person name="Zhang L."/>
            <person name="Thornton R."/>
            <person name="Coyle M."/>
            <person name="Francisco L."/>
            <person name="Jackson L."/>
            <person name="Javaid M."/>
            <person name="Korchina V."/>
            <person name="Kovar C."/>
            <person name="Mata R."/>
            <person name="Mathew T."/>
            <person name="Ngo R."/>
            <person name="Nguyen L."/>
            <person name="Nguyen N."/>
            <person name="Okwuonu G."/>
            <person name="Ongeri F."/>
            <person name="Pham C."/>
            <person name="Simmons D."/>
            <person name="Wilczek-Boney K."/>
            <person name="Hale W."/>
            <person name="Jakkamsetti A."/>
            <person name="Pham P."/>
            <person name="Ruth R."/>
            <person name="San Lucas F."/>
            <person name="Warren J."/>
            <person name="Zhang J."/>
            <person name="Zhao Z."/>
            <person name="Zhou C."/>
            <person name="Zhu D."/>
            <person name="Lee S."/>
            <person name="Bess C."/>
            <person name="Blankenburg K."/>
            <person name="Forbes L."/>
            <person name="Fu Q."/>
            <person name="Gubbala S."/>
            <person name="Hirani K."/>
            <person name="Jayaseelan J.C."/>
            <person name="Lara F."/>
            <person name="Munidasa M."/>
            <person name="Palculict T."/>
            <person name="Patil S."/>
            <person name="Pu L.-L."/>
            <person name="Saada N."/>
            <person name="Tang L."/>
            <person name="Weissenberger G."/>
            <person name="Zhu Y."/>
            <person name="Hemphill L."/>
            <person name="Shang Y."/>
            <person name="Youmans B."/>
            <person name="Ayvaz T."/>
            <person name="Ross M."/>
            <person name="Santibanez J."/>
            <person name="Aqrawi P."/>
            <person name="Gross S."/>
            <person name="Joshi V."/>
            <person name="Fowler G."/>
            <person name="Nazareth L."/>
            <person name="Reid J."/>
            <person name="Worley K."/>
            <person name="Petrosino J."/>
            <person name="Highlander S."/>
            <person name="Gibbs R."/>
        </authorList>
    </citation>
    <scope>NUCLEOTIDE SEQUENCE [LARGE SCALE GENOMIC DNA]</scope>
    <source>
        <strain evidence="2 3">SK330</strain>
    </source>
</reference>
<dbReference type="SUPFAM" id="SSF47616">
    <property type="entry name" value="GST C-terminal domain-like"/>
    <property type="match status" value="1"/>
</dbReference>
<comment type="caution">
    <text evidence="2">The sequence shown here is derived from an EMBL/GenBank/DDBJ whole genome shotgun (WGS) entry which is preliminary data.</text>
</comment>
<dbReference type="AlphaFoldDB" id="F2C4V0"/>
<dbReference type="PATRIC" id="fig|888813.3.peg.103"/>
<evidence type="ECO:0000313" key="3">
    <source>
        <dbReference type="Proteomes" id="UP000005955"/>
    </source>
</evidence>
<dbReference type="InterPro" id="IPR050983">
    <property type="entry name" value="GST_Omega/HSP26"/>
</dbReference>
<dbReference type="InterPro" id="IPR036282">
    <property type="entry name" value="Glutathione-S-Trfase_C_sf"/>
</dbReference>